<dbReference type="RefSeq" id="XP_016267028.1">
    <property type="nucleotide sequence ID" value="XM_016403131.1"/>
</dbReference>
<sequence length="288" mass="31889">MPPPSRLDSISALYDSRSDKYDENQVHVDQARDYLVWADLRAGQNVLDLACGTGLVSIGAKSIVGDSGVVIGVDVSSGMLDRGRLKAERAGLQVSFIKGDIQHLDSSRFTQDSSSSSATKFDVITCASALILLDDPVGALRQWKTLLEEGGGKIVTDVQSRDANLIMNVFRHVAAQLGEKVIWDGGAARYESIEDLGKVVRDAGFEIEKLFETEPYATTHYKPKEAEEIFDEAVEKEMFERFGKPENGTRERARKLFVQRMNELAEGRENIKEETRYWVVVASVPASI</sequence>
<dbReference type="SUPFAM" id="SSF53335">
    <property type="entry name" value="S-adenosyl-L-methionine-dependent methyltransferases"/>
    <property type="match status" value="1"/>
</dbReference>
<evidence type="ECO:0000313" key="3">
    <source>
        <dbReference type="Proteomes" id="UP000053342"/>
    </source>
</evidence>
<keyword evidence="3" id="KW-1185">Reference proteome</keyword>
<dbReference type="InterPro" id="IPR025714">
    <property type="entry name" value="Methyltranfer_dom"/>
</dbReference>
<dbReference type="GeneID" id="27354520"/>
<gene>
    <name evidence="2" type="ORF">PV06_02446</name>
</gene>
<dbReference type="EMBL" id="KN847333">
    <property type="protein sequence ID" value="KIW46812.1"/>
    <property type="molecule type" value="Genomic_DNA"/>
</dbReference>
<proteinExistence type="predicted"/>
<reference evidence="2 3" key="1">
    <citation type="submission" date="2015-01" db="EMBL/GenBank/DDBJ databases">
        <title>The Genome Sequence of Exophiala oligosperma CBS72588.</title>
        <authorList>
            <consortium name="The Broad Institute Genomics Platform"/>
            <person name="Cuomo C."/>
            <person name="de Hoog S."/>
            <person name="Gorbushina A."/>
            <person name="Stielow B."/>
            <person name="Teixiera M."/>
            <person name="Abouelleil A."/>
            <person name="Chapman S.B."/>
            <person name="Priest M."/>
            <person name="Young S.K."/>
            <person name="Wortman J."/>
            <person name="Nusbaum C."/>
            <person name="Birren B."/>
        </authorList>
    </citation>
    <scope>NUCLEOTIDE SEQUENCE [LARGE SCALE GENOMIC DNA]</scope>
    <source>
        <strain evidence="2 3">CBS 72588</strain>
    </source>
</reference>
<dbReference type="OrthoDB" id="66144at2759"/>
<dbReference type="HOGENOM" id="CLU_037990_2_6_1"/>
<dbReference type="Proteomes" id="UP000053342">
    <property type="component" value="Unassembled WGS sequence"/>
</dbReference>
<evidence type="ECO:0000259" key="1">
    <source>
        <dbReference type="Pfam" id="PF13847"/>
    </source>
</evidence>
<dbReference type="Gene3D" id="3.40.50.150">
    <property type="entry name" value="Vaccinia Virus protein VP39"/>
    <property type="match status" value="1"/>
</dbReference>
<dbReference type="Pfam" id="PF13847">
    <property type="entry name" value="Methyltransf_31"/>
    <property type="match status" value="1"/>
</dbReference>
<dbReference type="PANTHER" id="PTHR43861">
    <property type="entry name" value="TRANS-ACONITATE 2-METHYLTRANSFERASE-RELATED"/>
    <property type="match status" value="1"/>
</dbReference>
<accession>A0A0D2CAB7</accession>
<protein>
    <recommendedName>
        <fullName evidence="1">Methyltransferase domain-containing protein</fullName>
    </recommendedName>
</protein>
<dbReference type="VEuPathDB" id="FungiDB:PV06_02446"/>
<dbReference type="AlphaFoldDB" id="A0A0D2CAB7"/>
<feature type="domain" description="Methyltransferase" evidence="1">
    <location>
        <begin position="42"/>
        <end position="162"/>
    </location>
</feature>
<organism evidence="2 3">
    <name type="scientific">Exophiala oligosperma</name>
    <dbReference type="NCBI Taxonomy" id="215243"/>
    <lineage>
        <taxon>Eukaryota</taxon>
        <taxon>Fungi</taxon>
        <taxon>Dikarya</taxon>
        <taxon>Ascomycota</taxon>
        <taxon>Pezizomycotina</taxon>
        <taxon>Eurotiomycetes</taxon>
        <taxon>Chaetothyriomycetidae</taxon>
        <taxon>Chaetothyriales</taxon>
        <taxon>Herpotrichiellaceae</taxon>
        <taxon>Exophiala</taxon>
    </lineage>
</organism>
<dbReference type="PANTHER" id="PTHR43861:SF1">
    <property type="entry name" value="TRANS-ACONITATE 2-METHYLTRANSFERASE"/>
    <property type="match status" value="1"/>
</dbReference>
<dbReference type="STRING" id="215243.A0A0D2CAB7"/>
<evidence type="ECO:0000313" key="2">
    <source>
        <dbReference type="EMBL" id="KIW46812.1"/>
    </source>
</evidence>
<dbReference type="InterPro" id="IPR029063">
    <property type="entry name" value="SAM-dependent_MTases_sf"/>
</dbReference>
<name>A0A0D2CAB7_9EURO</name>
<dbReference type="CDD" id="cd02440">
    <property type="entry name" value="AdoMet_MTases"/>
    <property type="match status" value="1"/>
</dbReference>